<evidence type="ECO:0000313" key="2">
    <source>
        <dbReference type="WBParaSite" id="ES5_v2.g15933.t1"/>
    </source>
</evidence>
<proteinExistence type="predicted"/>
<accession>A0AC34FFG9</accession>
<sequence length="193" mass="21630">MRYGRVLLLIALIAPSFAWNFNNLFSNSEVVNGEIYLHPLSPKESSPERIKRQAYQVYVGGDTSVSVDKGGQQESGVWGQWTKDRECSRTCGGGVLIEKRQCNGQCSGPSVRYVSCNIEPCESGSKDFRAEQCSQHNDDPLDGNYYKWLPYTGKNKCELLCKPDTANFYYKWADKVVDGTKCDHSSDDICVEG</sequence>
<organism evidence="1 2">
    <name type="scientific">Panagrolaimus sp. ES5</name>
    <dbReference type="NCBI Taxonomy" id="591445"/>
    <lineage>
        <taxon>Eukaryota</taxon>
        <taxon>Metazoa</taxon>
        <taxon>Ecdysozoa</taxon>
        <taxon>Nematoda</taxon>
        <taxon>Chromadorea</taxon>
        <taxon>Rhabditida</taxon>
        <taxon>Tylenchina</taxon>
        <taxon>Panagrolaimomorpha</taxon>
        <taxon>Panagrolaimoidea</taxon>
        <taxon>Panagrolaimidae</taxon>
        <taxon>Panagrolaimus</taxon>
    </lineage>
</organism>
<dbReference type="Proteomes" id="UP000887579">
    <property type="component" value="Unplaced"/>
</dbReference>
<dbReference type="WBParaSite" id="ES5_v2.g15933.t1">
    <property type="protein sequence ID" value="ES5_v2.g15933.t1"/>
    <property type="gene ID" value="ES5_v2.g15933"/>
</dbReference>
<evidence type="ECO:0000313" key="1">
    <source>
        <dbReference type="Proteomes" id="UP000887579"/>
    </source>
</evidence>
<name>A0AC34FFG9_9BILA</name>
<reference evidence="2" key="1">
    <citation type="submission" date="2022-11" db="UniProtKB">
        <authorList>
            <consortium name="WormBaseParasite"/>
        </authorList>
    </citation>
    <scope>IDENTIFICATION</scope>
</reference>
<protein>
    <submittedName>
        <fullName evidence="2">Uncharacterized protein</fullName>
    </submittedName>
</protein>